<feature type="transmembrane region" description="Helical" evidence="5">
    <location>
        <begin position="12"/>
        <end position="29"/>
    </location>
</feature>
<dbReference type="SUPFAM" id="SSF52343">
    <property type="entry name" value="Ferredoxin reductase-like, C-terminal NADP-linked domain"/>
    <property type="match status" value="1"/>
</dbReference>
<dbReference type="SUPFAM" id="SSF63380">
    <property type="entry name" value="Riboflavin synthase domain-like"/>
    <property type="match status" value="1"/>
</dbReference>
<keyword evidence="5" id="KW-1133">Transmembrane helix</keyword>
<organism evidence="8 9">
    <name type="scientific">Viridibacterium curvum</name>
    <dbReference type="NCBI Taxonomy" id="1101404"/>
    <lineage>
        <taxon>Bacteria</taxon>
        <taxon>Pseudomonadati</taxon>
        <taxon>Pseudomonadota</taxon>
        <taxon>Betaproteobacteria</taxon>
        <taxon>Rhodocyclales</taxon>
        <taxon>Rhodocyclaceae</taxon>
        <taxon>Viridibacterium</taxon>
    </lineage>
</organism>
<evidence type="ECO:0000313" key="9">
    <source>
        <dbReference type="Proteomes" id="UP001500547"/>
    </source>
</evidence>
<keyword evidence="5" id="KW-0812">Transmembrane</keyword>
<sequence>MLELVGNEARIAAALVLLLAYVAYCVFQYRRFHRAAGGSVADSTASSVWLIYASQTGQAEAIARHSAQALSDAGCPVRIARLDEPWMAQAAASRCVLFVVSTHGEGSAPDHVARFVRDTLQAGPQPALHGLRYGVLALGDRNYAQFCAFGRALDAWLAGSGALALFPRIEANQLDADSLASWSQALGKLGAAQTTSPLSDQVAFSPWQFVERTLLNPGSAGQALCKVVLRPAAGGLPDWQAGDLADVQLPEDPAHPRNYSVASLPGEGRIELIVRTRIREDGQRGLASGLLNETAQAGDTILLRVRRNAGFRCDAGTDTPLILIGAGAGLAGLRAHLMARARALAAAGLTPPERCAWLIFGERSSAHDRPCADEFARWQRERVLTRADFTFSRDQTRQPYVQDVLMANPLELRLWVDAGASLLICGAANTMAQGVDEALRSILGGERVDALVEAGRIRRDVF</sequence>
<dbReference type="EC" id="1.6.2.4" evidence="4"/>
<dbReference type="InterPro" id="IPR017938">
    <property type="entry name" value="Riboflavin_synthase-like_b-brl"/>
</dbReference>
<dbReference type="Proteomes" id="UP001500547">
    <property type="component" value="Unassembled WGS sequence"/>
</dbReference>
<dbReference type="Pfam" id="PF00258">
    <property type="entry name" value="Flavodoxin_1"/>
    <property type="match status" value="1"/>
</dbReference>
<keyword evidence="2" id="KW-0288">FMN</keyword>
<dbReference type="EMBL" id="BAABLD010000008">
    <property type="protein sequence ID" value="GAA5166945.1"/>
    <property type="molecule type" value="Genomic_DNA"/>
</dbReference>
<keyword evidence="9" id="KW-1185">Reference proteome</keyword>
<keyword evidence="3" id="KW-0249">Electron transport</keyword>
<keyword evidence="1" id="KW-0285">Flavoprotein</keyword>
<evidence type="ECO:0000256" key="2">
    <source>
        <dbReference type="ARBA" id="ARBA00022643"/>
    </source>
</evidence>
<dbReference type="PANTHER" id="PTHR19384">
    <property type="entry name" value="NITRIC OXIDE SYNTHASE-RELATED"/>
    <property type="match status" value="1"/>
</dbReference>
<feature type="domain" description="FAD-binding FR-type" evidence="7">
    <location>
        <begin position="202"/>
        <end position="314"/>
    </location>
</feature>
<dbReference type="PROSITE" id="PS51384">
    <property type="entry name" value="FAD_FR"/>
    <property type="match status" value="1"/>
</dbReference>
<dbReference type="Gene3D" id="2.40.30.10">
    <property type="entry name" value="Translation factors"/>
    <property type="match status" value="1"/>
</dbReference>
<gene>
    <name evidence="8" type="ORF">GCM10025770_24800</name>
</gene>
<keyword evidence="5" id="KW-0472">Membrane</keyword>
<reference evidence="9" key="1">
    <citation type="journal article" date="2019" name="Int. J. Syst. Evol. Microbiol.">
        <title>The Global Catalogue of Microorganisms (GCM) 10K type strain sequencing project: providing services to taxonomists for standard genome sequencing and annotation.</title>
        <authorList>
            <consortium name="The Broad Institute Genomics Platform"/>
            <consortium name="The Broad Institute Genome Sequencing Center for Infectious Disease"/>
            <person name="Wu L."/>
            <person name="Ma J."/>
        </authorList>
    </citation>
    <scope>NUCLEOTIDE SEQUENCE [LARGE SCALE GENOMIC DNA]</scope>
    <source>
        <strain evidence="9">JCM 18715</strain>
    </source>
</reference>
<dbReference type="Gene3D" id="3.40.50.360">
    <property type="match status" value="1"/>
</dbReference>
<dbReference type="PRINTS" id="PR00369">
    <property type="entry name" value="FLAVODOXIN"/>
</dbReference>
<comment type="caution">
    <text evidence="8">The sequence shown here is derived from an EMBL/GenBank/DDBJ whole genome shotgun (WGS) entry which is preliminary data.</text>
</comment>
<dbReference type="SUPFAM" id="SSF52218">
    <property type="entry name" value="Flavoproteins"/>
    <property type="match status" value="1"/>
</dbReference>
<protein>
    <recommendedName>
        <fullName evidence="4">NADPH--hemoprotein reductase</fullName>
        <ecNumber evidence="4">1.6.2.4</ecNumber>
    </recommendedName>
</protein>
<dbReference type="InterPro" id="IPR017927">
    <property type="entry name" value="FAD-bd_FR_type"/>
</dbReference>
<evidence type="ECO:0000259" key="6">
    <source>
        <dbReference type="PROSITE" id="PS50902"/>
    </source>
</evidence>
<evidence type="ECO:0000256" key="4">
    <source>
        <dbReference type="ARBA" id="ARBA00023797"/>
    </source>
</evidence>
<evidence type="ECO:0000259" key="7">
    <source>
        <dbReference type="PROSITE" id="PS51384"/>
    </source>
</evidence>
<evidence type="ECO:0000256" key="5">
    <source>
        <dbReference type="SAM" id="Phobius"/>
    </source>
</evidence>
<keyword evidence="3" id="KW-0813">Transport</keyword>
<dbReference type="InterPro" id="IPR001094">
    <property type="entry name" value="Flavdoxin-like"/>
</dbReference>
<evidence type="ECO:0000313" key="8">
    <source>
        <dbReference type="EMBL" id="GAA5166945.1"/>
    </source>
</evidence>
<dbReference type="PROSITE" id="PS50902">
    <property type="entry name" value="FLAVODOXIN_LIKE"/>
    <property type="match status" value="1"/>
</dbReference>
<accession>A0ABP9QSP3</accession>
<dbReference type="RefSeq" id="WP_345533295.1">
    <property type="nucleotide sequence ID" value="NZ_BAABLD010000008.1"/>
</dbReference>
<dbReference type="PANTHER" id="PTHR19384:SF17">
    <property type="entry name" value="NADPH--CYTOCHROME P450 REDUCTASE"/>
    <property type="match status" value="1"/>
</dbReference>
<dbReference type="Gene3D" id="3.40.50.80">
    <property type="entry name" value="Nucleotide-binding domain of ferredoxin-NADP reductase (FNR) module"/>
    <property type="match status" value="1"/>
</dbReference>
<dbReference type="InterPro" id="IPR029039">
    <property type="entry name" value="Flavoprotein-like_sf"/>
</dbReference>
<feature type="domain" description="Flavodoxin-like" evidence="6">
    <location>
        <begin position="48"/>
        <end position="187"/>
    </location>
</feature>
<proteinExistence type="predicted"/>
<evidence type="ECO:0000256" key="3">
    <source>
        <dbReference type="ARBA" id="ARBA00022982"/>
    </source>
</evidence>
<evidence type="ECO:0000256" key="1">
    <source>
        <dbReference type="ARBA" id="ARBA00022630"/>
    </source>
</evidence>
<name>A0ABP9QSP3_9RHOO</name>
<dbReference type="InterPro" id="IPR039261">
    <property type="entry name" value="FNR_nucleotide-bd"/>
</dbReference>
<dbReference type="InterPro" id="IPR008254">
    <property type="entry name" value="Flavodoxin/NO_synth"/>
</dbReference>